<keyword evidence="2" id="KW-0614">Plasmid</keyword>
<sequence>MGSDEPLRTIGVKLPQSKKERFEEILQKRGTNSSVFLRQAIYDFLDRVDNNEEDQLSLHLDGKK</sequence>
<proteinExistence type="predicted"/>
<dbReference type="InterPro" id="IPR002145">
    <property type="entry name" value="CopG"/>
</dbReference>
<reference evidence="2 3" key="1">
    <citation type="submission" date="2021-06" db="EMBL/GenBank/DDBJ databases">
        <title>Microbial metabolic specificity influences pelagic lipid remineralization.</title>
        <authorList>
            <person name="Behrendt L."/>
            <person name="Hunter J.E."/>
            <person name="Alcolombri U."/>
            <person name="Smriga S."/>
            <person name="Mincer T."/>
            <person name="Lowenstein D.P."/>
            <person name="Peaudecerf F.J."/>
            <person name="Fernandez V.I."/>
            <person name="Fredricks H."/>
            <person name="Almblad H."/>
            <person name="Harrison J.J."/>
            <person name="Stocker R."/>
            <person name="Van Mooy B.A.S."/>
        </authorList>
    </citation>
    <scope>NUCLEOTIDE SEQUENCE [LARGE SCALE GENOMIC DNA]</scope>
    <source>
        <strain evidence="2 3">A252</strain>
        <plasmid evidence="2 3">megaplasmid</plasmid>
    </source>
</reference>
<keyword evidence="3" id="KW-1185">Reference proteome</keyword>
<dbReference type="Proteomes" id="UP000683436">
    <property type="component" value="Plasmid megaplasmid"/>
</dbReference>
<dbReference type="SUPFAM" id="SSF47598">
    <property type="entry name" value="Ribbon-helix-helix"/>
    <property type="match status" value="1"/>
</dbReference>
<dbReference type="EMBL" id="CP076684">
    <property type="protein sequence ID" value="QWV19494.1"/>
    <property type="molecule type" value="Genomic_DNA"/>
</dbReference>
<dbReference type="RefSeq" id="WP_041013382.1">
    <property type="nucleotide sequence ID" value="NZ_CP076684.1"/>
</dbReference>
<gene>
    <name evidence="2" type="ORF">KQ248_22985</name>
</gene>
<evidence type="ECO:0000259" key="1">
    <source>
        <dbReference type="Pfam" id="PF01402"/>
    </source>
</evidence>
<feature type="domain" description="Ribbon-helix-helix protein CopG" evidence="1">
    <location>
        <begin position="9"/>
        <end position="47"/>
    </location>
</feature>
<name>A0ABX8J3U3_9GAMM</name>
<geneLocation type="plasmid" evidence="2 3">
    <name>megaplasmid</name>
</geneLocation>
<evidence type="ECO:0000313" key="2">
    <source>
        <dbReference type="EMBL" id="QWV19494.1"/>
    </source>
</evidence>
<dbReference type="InterPro" id="IPR010985">
    <property type="entry name" value="Ribbon_hlx_hlx"/>
</dbReference>
<organism evidence="2 3">
    <name type="scientific">Stutzerimonas zhaodongensis</name>
    <dbReference type="NCBI Taxonomy" id="1176257"/>
    <lineage>
        <taxon>Bacteria</taxon>
        <taxon>Pseudomonadati</taxon>
        <taxon>Pseudomonadota</taxon>
        <taxon>Gammaproteobacteria</taxon>
        <taxon>Pseudomonadales</taxon>
        <taxon>Pseudomonadaceae</taxon>
        <taxon>Stutzerimonas</taxon>
    </lineage>
</organism>
<accession>A0ABX8J3U3</accession>
<protein>
    <submittedName>
        <fullName evidence="2">Ribbon-helix-helix domain-containing protein</fullName>
    </submittedName>
</protein>
<dbReference type="Pfam" id="PF01402">
    <property type="entry name" value="RHH_1"/>
    <property type="match status" value="1"/>
</dbReference>
<evidence type="ECO:0000313" key="3">
    <source>
        <dbReference type="Proteomes" id="UP000683436"/>
    </source>
</evidence>